<dbReference type="PIRSF" id="PIRSF005925">
    <property type="entry name" value="Dos"/>
    <property type="match status" value="1"/>
</dbReference>
<organism evidence="8 9">
    <name type="scientific">Trabulsiella odontotermitis</name>
    <dbReference type="NCBI Taxonomy" id="379893"/>
    <lineage>
        <taxon>Bacteria</taxon>
        <taxon>Pseudomonadati</taxon>
        <taxon>Pseudomonadota</taxon>
        <taxon>Gammaproteobacteria</taxon>
        <taxon>Enterobacterales</taxon>
        <taxon>Enterobacteriaceae</taxon>
        <taxon>Trabulsiella</taxon>
    </lineage>
</organism>
<comment type="caution">
    <text evidence="8">The sequence shown here is derived from an EMBL/GenBank/DDBJ whole genome shotgun (WGS) entry which is preliminary data.</text>
</comment>
<feature type="domain" description="PAS" evidence="4">
    <location>
        <begin position="10"/>
        <end position="55"/>
    </location>
</feature>
<dbReference type="SUPFAM" id="SSF55785">
    <property type="entry name" value="PYP-like sensor domain (PAS domain)"/>
    <property type="match status" value="2"/>
</dbReference>
<dbReference type="GO" id="GO:0071111">
    <property type="term" value="F:cyclic-guanylate-specific phosphodiesterase activity"/>
    <property type="evidence" value="ECO:0007669"/>
    <property type="project" value="UniProtKB-EC"/>
</dbReference>
<dbReference type="InterPro" id="IPR012226">
    <property type="entry name" value="Diguanyl_cyclase/Pdiesterase"/>
</dbReference>
<dbReference type="Gene3D" id="3.30.70.270">
    <property type="match status" value="1"/>
</dbReference>
<dbReference type="CDD" id="cd01949">
    <property type="entry name" value="GGDEF"/>
    <property type="match status" value="1"/>
</dbReference>
<dbReference type="SMART" id="SM00086">
    <property type="entry name" value="PAC"/>
    <property type="match status" value="2"/>
</dbReference>
<protein>
    <recommendedName>
        <fullName evidence="1">cyclic-guanylate-specific phosphodiesterase</fullName>
        <ecNumber evidence="1">3.1.4.52</ecNumber>
    </recommendedName>
</protein>
<dbReference type="SMART" id="SM00052">
    <property type="entry name" value="EAL"/>
    <property type="match status" value="1"/>
</dbReference>
<dbReference type="InterPro" id="IPR029787">
    <property type="entry name" value="Nucleotide_cyclase"/>
</dbReference>
<feature type="domain" description="PAS" evidence="4">
    <location>
        <begin position="134"/>
        <end position="181"/>
    </location>
</feature>
<dbReference type="AlphaFoldDB" id="A0A0L0H3M9"/>
<dbReference type="SMART" id="SM00267">
    <property type="entry name" value="GGDEF"/>
    <property type="match status" value="1"/>
</dbReference>
<evidence type="ECO:0000256" key="1">
    <source>
        <dbReference type="ARBA" id="ARBA00012282"/>
    </source>
</evidence>
<dbReference type="InterPro" id="IPR000014">
    <property type="entry name" value="PAS"/>
</dbReference>
<dbReference type="PANTHER" id="PTHR44757">
    <property type="entry name" value="DIGUANYLATE CYCLASE DGCP"/>
    <property type="match status" value="1"/>
</dbReference>
<keyword evidence="2" id="KW-0973">c-di-GMP</keyword>
<dbReference type="EMBL" id="JNGI01000011">
    <property type="protein sequence ID" value="KNC95541.1"/>
    <property type="molecule type" value="Genomic_DNA"/>
</dbReference>
<dbReference type="Pfam" id="PF13426">
    <property type="entry name" value="PAS_9"/>
    <property type="match status" value="2"/>
</dbReference>
<dbReference type="EC" id="3.1.4.52" evidence="1"/>
<dbReference type="FunFam" id="3.20.20.450:FF:000001">
    <property type="entry name" value="Cyclic di-GMP phosphodiesterase yahA"/>
    <property type="match status" value="1"/>
</dbReference>
<accession>A0A0L0H3M9</accession>
<dbReference type="SUPFAM" id="SSF141868">
    <property type="entry name" value="EAL domain-like"/>
    <property type="match status" value="1"/>
</dbReference>
<gene>
    <name evidence="8" type="ORF">GM31_00325</name>
</gene>
<dbReference type="PROSITE" id="PS50887">
    <property type="entry name" value="GGDEF"/>
    <property type="match status" value="1"/>
</dbReference>
<dbReference type="InterPro" id="IPR035965">
    <property type="entry name" value="PAS-like_dom_sf"/>
</dbReference>
<dbReference type="PANTHER" id="PTHR44757:SF2">
    <property type="entry name" value="BIOFILM ARCHITECTURE MAINTENANCE PROTEIN MBAA"/>
    <property type="match status" value="1"/>
</dbReference>
<dbReference type="InterPro" id="IPR001610">
    <property type="entry name" value="PAC"/>
</dbReference>
<evidence type="ECO:0000256" key="2">
    <source>
        <dbReference type="ARBA" id="ARBA00022636"/>
    </source>
</evidence>
<keyword evidence="9" id="KW-1185">Reference proteome</keyword>
<dbReference type="Gene3D" id="3.30.450.20">
    <property type="entry name" value="PAS domain"/>
    <property type="match status" value="2"/>
</dbReference>
<evidence type="ECO:0000259" key="7">
    <source>
        <dbReference type="PROSITE" id="PS50887"/>
    </source>
</evidence>
<dbReference type="CDD" id="cd00130">
    <property type="entry name" value="PAS"/>
    <property type="match status" value="2"/>
</dbReference>
<feature type="domain" description="EAL" evidence="6">
    <location>
        <begin position="545"/>
        <end position="799"/>
    </location>
</feature>
<dbReference type="Proteomes" id="UP000037393">
    <property type="component" value="Unassembled WGS sequence"/>
</dbReference>
<dbReference type="PROSITE" id="PS50112">
    <property type="entry name" value="PAS"/>
    <property type="match status" value="2"/>
</dbReference>
<dbReference type="Gene3D" id="3.20.20.450">
    <property type="entry name" value="EAL domain"/>
    <property type="match status" value="1"/>
</dbReference>
<dbReference type="Pfam" id="PF00990">
    <property type="entry name" value="GGDEF"/>
    <property type="match status" value="1"/>
</dbReference>
<evidence type="ECO:0000313" key="9">
    <source>
        <dbReference type="Proteomes" id="UP000037393"/>
    </source>
</evidence>
<evidence type="ECO:0000313" key="8">
    <source>
        <dbReference type="EMBL" id="KNC95541.1"/>
    </source>
</evidence>
<dbReference type="PROSITE" id="PS50113">
    <property type="entry name" value="PAC"/>
    <property type="match status" value="1"/>
</dbReference>
<dbReference type="RefSeq" id="WP_049855689.1">
    <property type="nucleotide sequence ID" value="NZ_JNGI01000011.1"/>
</dbReference>
<feature type="domain" description="PAC" evidence="5">
    <location>
        <begin position="208"/>
        <end position="261"/>
    </location>
</feature>
<dbReference type="PATRIC" id="fig|379893.4.peg.68"/>
<dbReference type="OrthoDB" id="9804951at2"/>
<dbReference type="InterPro" id="IPR052155">
    <property type="entry name" value="Biofilm_reg_signaling"/>
</dbReference>
<evidence type="ECO:0000259" key="6">
    <source>
        <dbReference type="PROSITE" id="PS50883"/>
    </source>
</evidence>
<evidence type="ECO:0000259" key="4">
    <source>
        <dbReference type="PROSITE" id="PS50112"/>
    </source>
</evidence>
<dbReference type="STRING" id="379893.GCA_001297775_04172"/>
<dbReference type="Pfam" id="PF00563">
    <property type="entry name" value="EAL"/>
    <property type="match status" value="1"/>
</dbReference>
<dbReference type="InterPro" id="IPR043128">
    <property type="entry name" value="Rev_trsase/Diguanyl_cyclase"/>
</dbReference>
<dbReference type="CDD" id="cd01948">
    <property type="entry name" value="EAL"/>
    <property type="match status" value="1"/>
</dbReference>
<dbReference type="NCBIfam" id="TIGR00254">
    <property type="entry name" value="GGDEF"/>
    <property type="match status" value="1"/>
</dbReference>
<comment type="catalytic activity">
    <reaction evidence="3">
        <text>3',3'-c-di-GMP + H2O = 5'-phosphoguanylyl(3'-&gt;5')guanosine + H(+)</text>
        <dbReference type="Rhea" id="RHEA:24902"/>
        <dbReference type="ChEBI" id="CHEBI:15377"/>
        <dbReference type="ChEBI" id="CHEBI:15378"/>
        <dbReference type="ChEBI" id="CHEBI:58754"/>
        <dbReference type="ChEBI" id="CHEBI:58805"/>
        <dbReference type="EC" id="3.1.4.52"/>
    </reaction>
</comment>
<evidence type="ECO:0000256" key="3">
    <source>
        <dbReference type="ARBA" id="ARBA00034290"/>
    </source>
</evidence>
<sequence length="806" mass="90862">MRSFSLRYTGDNILFPALEQSMMAVVLINEKDEVLFFNRSAEKLWGYQRQEVLGKDVSGLVPSYLKGIHSGFISHNREGGEARVEGMSRELLLERKDGSTVWTRFSLSKVNVGGRLHYLALVRDASIDMERQEQQRLLILAVDHVDRPVIVLDTGRRIVQMNRAFTDMFGYSMKEAASHTLDSLLRLDESSPADNRERFHRLIWQDSHDYDEILLSGKNNQQIWIKASTSPVYGADKQLQNIVMTFSDITEDLRLRELEKDTLAAMSGHQSFQETGEIICHHIENILPGTEVSLQYLHNGVMSPWAASAAIEPAAENVAERSMSIRRRDGMTTGLLTFRSHGGKETLDFIDRVADISIHLCALAIEQEYNRLQIEQLVQFDSLTGLPNRNYLNQHIDSIFDDREEHRPAVFAVSVDNIRDVIDAAGYSATEQVVIYMANRLLALIGTEAFLSRTEGTQFVIVYTDMEISNITWLAEKLKTIVAEPVVINDHAFHLSLSIGISHEQTRDRDYLISTALSAMDSRSDAGGNDWRFFNAEMNKVIRERVLMGAALKNAIADGTLRLVYQPQIFAVTGELYGVEALARWRDPNFGDVPPDRFIALAEENGEIENIGNWVLREACRQLGQWREMGINVPTVSVNLSALQLRNRHLVDVIREALETWSVPGDKLTIEITETGMMELDKEMLLQIHELRKMGVGLSIDDFGTGFSGLSRLASLPVSEIKIDKSFIGKGLTEDRQKALVEAMTGIGNSLDLTVVAEGVETHEQLTFMRSIHCPVIQGYYFSRPLPAENVPQWVQESLPALKNKL</sequence>
<proteinExistence type="predicted"/>
<dbReference type="InterPro" id="IPR035919">
    <property type="entry name" value="EAL_sf"/>
</dbReference>
<name>A0A0L0H3M9_9ENTR</name>
<dbReference type="InterPro" id="IPR000700">
    <property type="entry name" value="PAS-assoc_C"/>
</dbReference>
<dbReference type="InterPro" id="IPR000160">
    <property type="entry name" value="GGDEF_dom"/>
</dbReference>
<evidence type="ECO:0000259" key="5">
    <source>
        <dbReference type="PROSITE" id="PS50113"/>
    </source>
</evidence>
<dbReference type="NCBIfam" id="NF008467">
    <property type="entry name" value="PRK11359.1"/>
    <property type="match status" value="1"/>
</dbReference>
<dbReference type="PROSITE" id="PS50883">
    <property type="entry name" value="EAL"/>
    <property type="match status" value="1"/>
</dbReference>
<feature type="domain" description="GGDEF" evidence="7">
    <location>
        <begin position="406"/>
        <end position="536"/>
    </location>
</feature>
<reference evidence="8 9" key="1">
    <citation type="journal article" date="2015" name="Appl. Environ. Microbiol.">
        <title>The Enterobacterium Trabulsiella odontotermitis Presents Novel Adaptations Related to Its Association with Fungus-Growing Termites.</title>
        <authorList>
            <person name="Sapountzis P."/>
            <person name="Gruntjes T."/>
            <person name="Otani S."/>
            <person name="Estevez J."/>
            <person name="da Costa R.R."/>
            <person name="Plunkett G.3rd."/>
            <person name="Perna N.T."/>
            <person name="Poulsen M."/>
        </authorList>
    </citation>
    <scope>NUCLEOTIDE SEQUENCE [LARGE SCALE GENOMIC DNA]</scope>
    <source>
        <strain evidence="8 9">12</strain>
    </source>
</reference>
<dbReference type="InterPro" id="IPR001633">
    <property type="entry name" value="EAL_dom"/>
</dbReference>
<dbReference type="NCBIfam" id="TIGR00229">
    <property type="entry name" value="sensory_box"/>
    <property type="match status" value="2"/>
</dbReference>
<dbReference type="SUPFAM" id="SSF55073">
    <property type="entry name" value="Nucleotide cyclase"/>
    <property type="match status" value="1"/>
</dbReference>
<dbReference type="SMART" id="SM00091">
    <property type="entry name" value="PAS"/>
    <property type="match status" value="2"/>
</dbReference>